<feature type="transmembrane region" description="Helical" evidence="1">
    <location>
        <begin position="14"/>
        <end position="34"/>
    </location>
</feature>
<dbReference type="RefSeq" id="WP_130551456.1">
    <property type="nucleotide sequence ID" value="NZ_SHMC01000003.1"/>
</dbReference>
<organism evidence="2 3">
    <name type="scientific">Pseudoxanthomonas winnipegensis</name>
    <dbReference type="NCBI Taxonomy" id="2480810"/>
    <lineage>
        <taxon>Bacteria</taxon>
        <taxon>Pseudomonadati</taxon>
        <taxon>Pseudomonadota</taxon>
        <taxon>Gammaproteobacteria</taxon>
        <taxon>Lysobacterales</taxon>
        <taxon>Lysobacteraceae</taxon>
        <taxon>Pseudoxanthomonas</taxon>
    </lineage>
</organism>
<dbReference type="Proteomes" id="UP000292627">
    <property type="component" value="Unassembled WGS sequence"/>
</dbReference>
<protein>
    <submittedName>
        <fullName evidence="2">Uncharacterized protein</fullName>
    </submittedName>
</protein>
<gene>
    <name evidence="2" type="ORF">EA660_10455</name>
</gene>
<comment type="caution">
    <text evidence="2">The sequence shown here is derived from an EMBL/GenBank/DDBJ whole genome shotgun (WGS) entry which is preliminary data.</text>
</comment>
<reference evidence="2 3" key="1">
    <citation type="submission" date="2019-02" db="EMBL/GenBank/DDBJ databases">
        <title>WGS of Pseudoxanthomonas species novum from clinical isolates.</title>
        <authorList>
            <person name="Bernier A.-M."/>
            <person name="Bernard K."/>
            <person name="Vachon A."/>
        </authorList>
    </citation>
    <scope>NUCLEOTIDE SEQUENCE [LARGE SCALE GENOMIC DNA]</scope>
    <source>
        <strain evidence="2 3">NML171200</strain>
    </source>
</reference>
<keyword evidence="1" id="KW-1133">Transmembrane helix</keyword>
<accession>A0A4Q8LBW0</accession>
<name>A0A4Q8LBW0_9GAMM</name>
<feature type="transmembrane region" description="Helical" evidence="1">
    <location>
        <begin position="46"/>
        <end position="73"/>
    </location>
</feature>
<keyword evidence="1" id="KW-0472">Membrane</keyword>
<proteinExistence type="predicted"/>
<evidence type="ECO:0000313" key="3">
    <source>
        <dbReference type="Proteomes" id="UP000292627"/>
    </source>
</evidence>
<dbReference type="AlphaFoldDB" id="A0A4Q8LBW0"/>
<dbReference type="EMBL" id="SHMC01000003">
    <property type="protein sequence ID" value="TAA25839.1"/>
    <property type="molecule type" value="Genomic_DNA"/>
</dbReference>
<keyword evidence="1" id="KW-0812">Transmembrane</keyword>
<evidence type="ECO:0000256" key="1">
    <source>
        <dbReference type="SAM" id="Phobius"/>
    </source>
</evidence>
<evidence type="ECO:0000313" key="2">
    <source>
        <dbReference type="EMBL" id="TAA25839.1"/>
    </source>
</evidence>
<sequence>MDRTLRWQWLLRPLFWALTVAAASIVGLFLWAAAPLVLTLARGGHGALWFFGAGAPVLAAAGAYLLVAACIVVRRRTRKAHDARADR</sequence>